<protein>
    <submittedName>
        <fullName evidence="11">Multidrug ABC transporter permease</fullName>
    </submittedName>
</protein>
<feature type="domain" description="ABC transmembrane type-1" evidence="10">
    <location>
        <begin position="22"/>
        <end position="300"/>
    </location>
</feature>
<gene>
    <name evidence="11" type="ORF">Vau01_097810</name>
</gene>
<accession>A0A8J3ZI06</accession>
<keyword evidence="12" id="KW-1185">Reference proteome</keyword>
<dbReference type="Pfam" id="PF00005">
    <property type="entry name" value="ABC_tran"/>
    <property type="match status" value="1"/>
</dbReference>
<dbReference type="GO" id="GO:0016887">
    <property type="term" value="F:ATP hydrolysis activity"/>
    <property type="evidence" value="ECO:0007669"/>
    <property type="project" value="InterPro"/>
</dbReference>
<feature type="transmembrane region" description="Helical" evidence="8">
    <location>
        <begin position="239"/>
        <end position="261"/>
    </location>
</feature>
<evidence type="ECO:0000256" key="4">
    <source>
        <dbReference type="ARBA" id="ARBA00022840"/>
    </source>
</evidence>
<dbReference type="PROSITE" id="PS50893">
    <property type="entry name" value="ABC_TRANSPORTER_2"/>
    <property type="match status" value="1"/>
</dbReference>
<keyword evidence="5 8" id="KW-1133">Transmembrane helix</keyword>
<evidence type="ECO:0000313" key="12">
    <source>
        <dbReference type="Proteomes" id="UP000612585"/>
    </source>
</evidence>
<reference evidence="11" key="1">
    <citation type="submission" date="2021-01" db="EMBL/GenBank/DDBJ databases">
        <title>Whole genome shotgun sequence of Virgisporangium aurantiacum NBRC 16421.</title>
        <authorList>
            <person name="Komaki H."/>
            <person name="Tamura T."/>
        </authorList>
    </citation>
    <scope>NUCLEOTIDE SEQUENCE</scope>
    <source>
        <strain evidence="11">NBRC 16421</strain>
    </source>
</reference>
<dbReference type="PANTHER" id="PTHR43394:SF1">
    <property type="entry name" value="ATP-BINDING CASSETTE SUB-FAMILY B MEMBER 10, MITOCHONDRIAL"/>
    <property type="match status" value="1"/>
</dbReference>
<dbReference type="EMBL" id="BOPG01000076">
    <property type="protein sequence ID" value="GIJ62265.1"/>
    <property type="molecule type" value="Genomic_DNA"/>
</dbReference>
<dbReference type="InterPro" id="IPR017871">
    <property type="entry name" value="ABC_transporter-like_CS"/>
</dbReference>
<comment type="caution">
    <text evidence="11">The sequence shown here is derived from an EMBL/GenBank/DDBJ whole genome shotgun (WGS) entry which is preliminary data.</text>
</comment>
<name>A0A8J3ZI06_9ACTN</name>
<evidence type="ECO:0000256" key="7">
    <source>
        <dbReference type="SAM" id="MobiDB-lite"/>
    </source>
</evidence>
<evidence type="ECO:0000259" key="9">
    <source>
        <dbReference type="PROSITE" id="PS50893"/>
    </source>
</evidence>
<evidence type="ECO:0000256" key="8">
    <source>
        <dbReference type="SAM" id="Phobius"/>
    </source>
</evidence>
<evidence type="ECO:0000259" key="10">
    <source>
        <dbReference type="PROSITE" id="PS50929"/>
    </source>
</evidence>
<dbReference type="AlphaFoldDB" id="A0A8J3ZI06"/>
<evidence type="ECO:0000256" key="6">
    <source>
        <dbReference type="ARBA" id="ARBA00023136"/>
    </source>
</evidence>
<dbReference type="InterPro" id="IPR027417">
    <property type="entry name" value="P-loop_NTPase"/>
</dbReference>
<dbReference type="PROSITE" id="PS00211">
    <property type="entry name" value="ABC_TRANSPORTER_1"/>
    <property type="match status" value="1"/>
</dbReference>
<dbReference type="SUPFAM" id="SSF90123">
    <property type="entry name" value="ABC transporter transmembrane region"/>
    <property type="match status" value="1"/>
</dbReference>
<dbReference type="GO" id="GO:0005886">
    <property type="term" value="C:plasma membrane"/>
    <property type="evidence" value="ECO:0007669"/>
    <property type="project" value="UniProtKB-SubCell"/>
</dbReference>
<comment type="subcellular location">
    <subcellularLocation>
        <location evidence="1">Cell membrane</location>
        <topology evidence="1">Multi-pass membrane protein</topology>
    </subcellularLocation>
</comment>
<dbReference type="GO" id="GO:0015421">
    <property type="term" value="F:ABC-type oligopeptide transporter activity"/>
    <property type="evidence" value="ECO:0007669"/>
    <property type="project" value="TreeGrafter"/>
</dbReference>
<dbReference type="InterPro" id="IPR011527">
    <property type="entry name" value="ABC1_TM_dom"/>
</dbReference>
<keyword evidence="4" id="KW-0067">ATP-binding</keyword>
<evidence type="ECO:0000256" key="2">
    <source>
        <dbReference type="ARBA" id="ARBA00022692"/>
    </source>
</evidence>
<feature type="transmembrane region" description="Helical" evidence="8">
    <location>
        <begin position="127"/>
        <end position="148"/>
    </location>
</feature>
<dbReference type="PROSITE" id="PS50929">
    <property type="entry name" value="ABC_TM1F"/>
    <property type="match status" value="1"/>
</dbReference>
<dbReference type="InterPro" id="IPR039421">
    <property type="entry name" value="Type_1_exporter"/>
</dbReference>
<feature type="domain" description="ABC transporter" evidence="9">
    <location>
        <begin position="334"/>
        <end position="584"/>
    </location>
</feature>
<dbReference type="Gene3D" id="3.40.50.300">
    <property type="entry name" value="P-loop containing nucleotide triphosphate hydrolases"/>
    <property type="match status" value="1"/>
</dbReference>
<keyword evidence="2 8" id="KW-0812">Transmembrane</keyword>
<feature type="transmembrane region" description="Helical" evidence="8">
    <location>
        <begin position="49"/>
        <end position="72"/>
    </location>
</feature>
<dbReference type="InterPro" id="IPR036640">
    <property type="entry name" value="ABC1_TM_sf"/>
</dbReference>
<organism evidence="11 12">
    <name type="scientific">Virgisporangium aurantiacum</name>
    <dbReference type="NCBI Taxonomy" id="175570"/>
    <lineage>
        <taxon>Bacteria</taxon>
        <taxon>Bacillati</taxon>
        <taxon>Actinomycetota</taxon>
        <taxon>Actinomycetes</taxon>
        <taxon>Micromonosporales</taxon>
        <taxon>Micromonosporaceae</taxon>
        <taxon>Virgisporangium</taxon>
    </lineage>
</organism>
<dbReference type="Proteomes" id="UP000612585">
    <property type="component" value="Unassembled WGS sequence"/>
</dbReference>
<proteinExistence type="predicted"/>
<evidence type="ECO:0000256" key="5">
    <source>
        <dbReference type="ARBA" id="ARBA00022989"/>
    </source>
</evidence>
<dbReference type="GO" id="GO:0005524">
    <property type="term" value="F:ATP binding"/>
    <property type="evidence" value="ECO:0007669"/>
    <property type="project" value="UniProtKB-KW"/>
</dbReference>
<dbReference type="SMART" id="SM00382">
    <property type="entry name" value="AAA"/>
    <property type="match status" value="1"/>
</dbReference>
<evidence type="ECO:0000256" key="1">
    <source>
        <dbReference type="ARBA" id="ARBA00004651"/>
    </source>
</evidence>
<dbReference type="Gene3D" id="1.20.1560.10">
    <property type="entry name" value="ABC transporter type 1, transmembrane domain"/>
    <property type="match status" value="1"/>
</dbReference>
<feature type="transmembrane region" description="Helical" evidence="8">
    <location>
        <begin position="7"/>
        <end position="29"/>
    </location>
</feature>
<dbReference type="InterPro" id="IPR003593">
    <property type="entry name" value="AAA+_ATPase"/>
</dbReference>
<keyword evidence="3" id="KW-0547">Nucleotide-binding</keyword>
<dbReference type="InterPro" id="IPR003439">
    <property type="entry name" value="ABC_transporter-like_ATP-bd"/>
</dbReference>
<evidence type="ECO:0000313" key="11">
    <source>
        <dbReference type="EMBL" id="GIJ62265.1"/>
    </source>
</evidence>
<sequence>MVEAGGLAWVSAPGALVVRVGLTLVSGLVPLSVAWLTKVVLDRLASPGYPLLGTVVLLAGTGVVAAMAPQCVRFVEADMRRSIALTVKQRLYAAVGRLDGLRRFEDPVFHDRLQLAGSAATTGPSDLVTSALGVAQGVLGVAGFVVALGLLNPWMPLIVAVAAVPTLRAEVLLSRRRAATLWGLSHASRREFFYTGILTSAQAAQEVRLYGLGALFGTRMVRELHTINEQQRRMDRHELYVQAALGLCGALVAGGGLIWAVEAARVGALTIGDVSVFVAAVAGVQGGLSLLVSHLGEAHQAMLLFGHYRYVIEAGPDLPSPPNVRPAPPLRRGIELRDVWFRYGDDLPWVLRGVNLTIPAGRATALVGRNGAGKSTLVKLLCRFYDPTRGSITWDGDDIRQLSIADLRRRLGVVFQEFMTYDLSASENIGVGSVEAMDDQPRIEAVARRAGCHETLAALPRGYQTMLTRIYLDNADRDDPGTGVVLSGGQWQRVALARGILRDDCDLLILDEPSAGLDAEAEHQVHTRLREHRAGRTSLLISHRLNTVRDADSIVVLRDGEVAESGDHPTLMATGGVYAELFGLQASGYSDSDPDEADQDSGTPVR</sequence>
<keyword evidence="6 8" id="KW-0472">Membrane</keyword>
<evidence type="ECO:0000256" key="3">
    <source>
        <dbReference type="ARBA" id="ARBA00022741"/>
    </source>
</evidence>
<dbReference type="SUPFAM" id="SSF52540">
    <property type="entry name" value="P-loop containing nucleoside triphosphate hydrolases"/>
    <property type="match status" value="1"/>
</dbReference>
<feature type="region of interest" description="Disordered" evidence="7">
    <location>
        <begin position="587"/>
        <end position="606"/>
    </location>
</feature>
<dbReference type="PANTHER" id="PTHR43394">
    <property type="entry name" value="ATP-DEPENDENT PERMEASE MDL1, MITOCHONDRIAL"/>
    <property type="match status" value="1"/>
</dbReference>